<name>A0A8T1X5L2_9STRA</name>
<dbReference type="Pfam" id="PF12937">
    <property type="entry name" value="F-box-like"/>
    <property type="match status" value="1"/>
</dbReference>
<evidence type="ECO:0000259" key="1">
    <source>
        <dbReference type="SMART" id="SM00256"/>
    </source>
</evidence>
<accession>A0A8T1X5L2</accession>
<dbReference type="EMBL" id="JAGDFL010000056">
    <property type="protein sequence ID" value="KAG7399343.1"/>
    <property type="molecule type" value="Genomic_DNA"/>
</dbReference>
<keyword evidence="3" id="KW-1185">Reference proteome</keyword>
<dbReference type="SMART" id="SM00256">
    <property type="entry name" value="FBOX"/>
    <property type="match status" value="1"/>
</dbReference>
<dbReference type="AlphaFoldDB" id="A0A8T1X5L2"/>
<protein>
    <recommendedName>
        <fullName evidence="1">F-box domain-containing protein</fullName>
    </recommendedName>
</protein>
<feature type="domain" description="F-box" evidence="1">
    <location>
        <begin position="48"/>
        <end position="88"/>
    </location>
</feature>
<reference evidence="2" key="1">
    <citation type="submission" date="2021-02" db="EMBL/GenBank/DDBJ databases">
        <authorList>
            <person name="Palmer J.M."/>
        </authorList>
    </citation>
    <scope>NUCLEOTIDE SEQUENCE</scope>
    <source>
        <strain evidence="2">SCRP23</strain>
    </source>
</reference>
<gene>
    <name evidence="2" type="ORF">PHYBOEH_009145</name>
</gene>
<evidence type="ECO:0000313" key="2">
    <source>
        <dbReference type="EMBL" id="KAG7399343.1"/>
    </source>
</evidence>
<comment type="caution">
    <text evidence="2">The sequence shown here is derived from an EMBL/GenBank/DDBJ whole genome shotgun (WGS) entry which is preliminary data.</text>
</comment>
<dbReference type="Proteomes" id="UP000693981">
    <property type="component" value="Unassembled WGS sequence"/>
</dbReference>
<organism evidence="2 3">
    <name type="scientific">Phytophthora boehmeriae</name>
    <dbReference type="NCBI Taxonomy" id="109152"/>
    <lineage>
        <taxon>Eukaryota</taxon>
        <taxon>Sar</taxon>
        <taxon>Stramenopiles</taxon>
        <taxon>Oomycota</taxon>
        <taxon>Peronosporomycetes</taxon>
        <taxon>Peronosporales</taxon>
        <taxon>Peronosporaceae</taxon>
        <taxon>Phytophthora</taxon>
    </lineage>
</organism>
<dbReference type="OrthoDB" id="3219396at2759"/>
<evidence type="ECO:0000313" key="3">
    <source>
        <dbReference type="Proteomes" id="UP000693981"/>
    </source>
</evidence>
<dbReference type="InterPro" id="IPR001810">
    <property type="entry name" value="F-box_dom"/>
</dbReference>
<proteinExistence type="predicted"/>
<sequence>MEVSGTTSLSPCRALIPHPLHASPSPIAALLRSLSPSPTQPLCLLDFTCDETVGHVLSFLDGPSLCSARSVCRSWRRLSADDQLWLNLCLNECHVCPTQLSTRPESYEELYQVASRSLKRLLRDYLHEQCLANLQNSLRIPRAAALTLIASRAAL</sequence>